<dbReference type="Gene3D" id="1.10.730.10">
    <property type="entry name" value="Isoleucyl-tRNA Synthetase, Domain 1"/>
    <property type="match status" value="1"/>
</dbReference>
<dbReference type="GO" id="GO:0006420">
    <property type="term" value="P:arginyl-tRNA aminoacylation"/>
    <property type="evidence" value="ECO:0007669"/>
    <property type="project" value="InterPro"/>
</dbReference>
<dbReference type="STRING" id="38654.A0A1U8CWT9"/>
<gene>
    <name evidence="4" type="primary">DALRD3</name>
</gene>
<name>A0A1U8CWT9_ALLSI</name>
<dbReference type="Pfam" id="PF05746">
    <property type="entry name" value="DALR_1"/>
    <property type="match status" value="1"/>
</dbReference>
<sequence>MTRSLPLSETPDSHREYRVRPKLFRRHPEQSAPTGSPARPATAPVADGDAHNPVLPSPEPDSGPPPRLPPRPASAPDSRSLSETGALLGQLGVDWPWAPEAPSPPETVAAWKRALSQCPHTVAREPGPGADGTLFAVRLRSFLEQQGLQGYDPSLDVLRVTEEELRALAEVERAAQRSLAEAPGSACTVVHVVSGEEELQQQKADLLWRMLEPGALSAAQKHLVCGPVKATSASVPEGASQYYQLRQRQLHKASVMKYGDLAHDESWTEVSRVLTSAAIRFEMLSTAHRSQITLDLADGGISTKGTRSGAFVMYNCARLATLFQTYQQAVEQGTYPALPPPPELDFSCLREEGEWLLLFNHILPFPELLQQAAQLPISSSGIRITANTEAVCRFLVQLSMDFSSYYNRVHVLGEPLPHLFPPMLARLQLLSAVRDVLHSALATLHLPPLNQV</sequence>
<reference evidence="4" key="1">
    <citation type="submission" date="2025-08" db="UniProtKB">
        <authorList>
            <consortium name="RefSeq"/>
        </authorList>
    </citation>
    <scope>IDENTIFICATION</scope>
</reference>
<dbReference type="GO" id="GO:0004814">
    <property type="term" value="F:arginine-tRNA ligase activity"/>
    <property type="evidence" value="ECO:0007669"/>
    <property type="project" value="InterPro"/>
</dbReference>
<dbReference type="CTD" id="55152"/>
<dbReference type="InterPro" id="IPR037380">
    <property type="entry name" value="DALRD3"/>
</dbReference>
<feature type="region of interest" description="Disordered" evidence="1">
    <location>
        <begin position="1"/>
        <end position="81"/>
    </location>
</feature>
<dbReference type="Proteomes" id="UP000189705">
    <property type="component" value="Unplaced"/>
</dbReference>
<feature type="compositionally biased region" description="Pro residues" evidence="1">
    <location>
        <begin position="55"/>
        <end position="73"/>
    </location>
</feature>
<dbReference type="InterPro" id="IPR009080">
    <property type="entry name" value="tRNAsynth_Ia_anticodon-bd"/>
</dbReference>
<dbReference type="AlphaFoldDB" id="A0A1U8CWT9"/>
<dbReference type="KEGG" id="asn:102385339"/>
<evidence type="ECO:0000313" key="4">
    <source>
        <dbReference type="RefSeq" id="XP_014373493.1"/>
    </source>
</evidence>
<accession>A0A1U8CWT9</accession>
<dbReference type="GeneID" id="102385339"/>
<dbReference type="InParanoid" id="A0A1U8CWT9"/>
<organism evidence="3 4">
    <name type="scientific">Alligator sinensis</name>
    <name type="common">Chinese alligator</name>
    <dbReference type="NCBI Taxonomy" id="38654"/>
    <lineage>
        <taxon>Eukaryota</taxon>
        <taxon>Metazoa</taxon>
        <taxon>Chordata</taxon>
        <taxon>Craniata</taxon>
        <taxon>Vertebrata</taxon>
        <taxon>Euteleostomi</taxon>
        <taxon>Archelosauria</taxon>
        <taxon>Archosauria</taxon>
        <taxon>Crocodylia</taxon>
        <taxon>Alligatoridae</taxon>
        <taxon>Alligatorinae</taxon>
        <taxon>Alligator</taxon>
    </lineage>
</organism>
<feature type="domain" description="DALR anticodon binding" evidence="2">
    <location>
        <begin position="312"/>
        <end position="452"/>
    </location>
</feature>
<dbReference type="InterPro" id="IPR008909">
    <property type="entry name" value="DALR_anticod-bd"/>
</dbReference>
<dbReference type="SMART" id="SM00836">
    <property type="entry name" value="DALR_1"/>
    <property type="match status" value="1"/>
</dbReference>
<protein>
    <submittedName>
        <fullName evidence="4">DALR anticodon-binding domain-containing protein 3</fullName>
    </submittedName>
</protein>
<dbReference type="GO" id="GO:0106217">
    <property type="term" value="P:tRNA C3-cytosine methylation"/>
    <property type="evidence" value="ECO:0007669"/>
    <property type="project" value="TreeGrafter"/>
</dbReference>
<proteinExistence type="predicted"/>
<dbReference type="PANTHER" id="PTHR16043">
    <property type="entry name" value="DALRD3 PROTEIN"/>
    <property type="match status" value="1"/>
</dbReference>
<dbReference type="SUPFAM" id="SSF47323">
    <property type="entry name" value="Anticodon-binding domain of a subclass of class I aminoacyl-tRNA synthetases"/>
    <property type="match status" value="1"/>
</dbReference>
<evidence type="ECO:0000256" key="1">
    <source>
        <dbReference type="SAM" id="MobiDB-lite"/>
    </source>
</evidence>
<dbReference type="GO" id="GO:0005524">
    <property type="term" value="F:ATP binding"/>
    <property type="evidence" value="ECO:0007669"/>
    <property type="project" value="InterPro"/>
</dbReference>
<dbReference type="GO" id="GO:0000049">
    <property type="term" value="F:tRNA binding"/>
    <property type="evidence" value="ECO:0007669"/>
    <property type="project" value="TreeGrafter"/>
</dbReference>
<dbReference type="RefSeq" id="XP_014373493.1">
    <property type="nucleotide sequence ID" value="XM_014518007.2"/>
</dbReference>
<evidence type="ECO:0000259" key="2">
    <source>
        <dbReference type="SMART" id="SM00836"/>
    </source>
</evidence>
<dbReference type="PANTHER" id="PTHR16043:SF1">
    <property type="entry name" value="DALR ANTICODON-BINDING DOMAIN-CONTAINING PROTEIN 3"/>
    <property type="match status" value="1"/>
</dbReference>
<evidence type="ECO:0000313" key="3">
    <source>
        <dbReference type="Proteomes" id="UP000189705"/>
    </source>
</evidence>
<dbReference type="OrthoDB" id="9990834at2759"/>
<keyword evidence="3" id="KW-1185">Reference proteome</keyword>
<dbReference type="eggNOG" id="KOG1195">
    <property type="taxonomic scope" value="Eukaryota"/>
</dbReference>